<comment type="caution">
    <text evidence="2">The sequence shown here is derived from an EMBL/GenBank/DDBJ whole genome shotgun (WGS) entry which is preliminary data.</text>
</comment>
<dbReference type="Proteomes" id="UP001335648">
    <property type="component" value="Unassembled WGS sequence"/>
</dbReference>
<keyword evidence="1" id="KW-0732">Signal</keyword>
<accession>A0AAN8BGL7</accession>
<feature type="signal peptide" evidence="1">
    <location>
        <begin position="1"/>
        <end position="24"/>
    </location>
</feature>
<reference evidence="2 3" key="1">
    <citation type="journal article" date="2023" name="Mol. Biol. Evol.">
        <title>Genomics of Secondarily Temperate Adaptation in the Only Non-Antarctic Icefish.</title>
        <authorList>
            <person name="Rivera-Colon A.G."/>
            <person name="Rayamajhi N."/>
            <person name="Minhas B.F."/>
            <person name="Madrigal G."/>
            <person name="Bilyk K.T."/>
            <person name="Yoon V."/>
            <person name="Hune M."/>
            <person name="Gregory S."/>
            <person name="Cheng C.H.C."/>
            <person name="Catchen J.M."/>
        </authorList>
    </citation>
    <scope>NUCLEOTIDE SEQUENCE [LARGE SCALE GENOMIC DNA]</scope>
    <source>
        <strain evidence="2">JC2023a</strain>
    </source>
</reference>
<organism evidence="2 3">
    <name type="scientific">Champsocephalus esox</name>
    <name type="common">pike icefish</name>
    <dbReference type="NCBI Taxonomy" id="159716"/>
    <lineage>
        <taxon>Eukaryota</taxon>
        <taxon>Metazoa</taxon>
        <taxon>Chordata</taxon>
        <taxon>Craniata</taxon>
        <taxon>Vertebrata</taxon>
        <taxon>Euteleostomi</taxon>
        <taxon>Actinopterygii</taxon>
        <taxon>Neopterygii</taxon>
        <taxon>Teleostei</taxon>
        <taxon>Neoteleostei</taxon>
        <taxon>Acanthomorphata</taxon>
        <taxon>Eupercaria</taxon>
        <taxon>Perciformes</taxon>
        <taxon>Notothenioidei</taxon>
        <taxon>Channichthyidae</taxon>
        <taxon>Champsocephalus</taxon>
    </lineage>
</organism>
<protein>
    <submittedName>
        <fullName evidence="2">Uncharacterized protein</fullName>
    </submittedName>
</protein>
<dbReference type="EMBL" id="JAULUE010002060">
    <property type="protein sequence ID" value="KAK5884596.1"/>
    <property type="molecule type" value="Genomic_DNA"/>
</dbReference>
<evidence type="ECO:0000313" key="2">
    <source>
        <dbReference type="EMBL" id="KAK5884596.1"/>
    </source>
</evidence>
<feature type="chain" id="PRO_5042909699" evidence="1">
    <location>
        <begin position="25"/>
        <end position="201"/>
    </location>
</feature>
<dbReference type="PANTHER" id="PTHR35617:SF3">
    <property type="entry name" value="CORE-BINDING (CB) DOMAIN-CONTAINING PROTEIN"/>
    <property type="match status" value="1"/>
</dbReference>
<keyword evidence="3" id="KW-1185">Reference proteome</keyword>
<evidence type="ECO:0000313" key="3">
    <source>
        <dbReference type="Proteomes" id="UP001335648"/>
    </source>
</evidence>
<gene>
    <name evidence="2" type="ORF">CesoFtcFv8_018399</name>
</gene>
<dbReference type="PANTHER" id="PTHR35617">
    <property type="entry name" value="PHAGE_INTEGRASE DOMAIN-CONTAINING PROTEIN"/>
    <property type="match status" value="1"/>
</dbReference>
<evidence type="ECO:0000256" key="1">
    <source>
        <dbReference type="SAM" id="SignalP"/>
    </source>
</evidence>
<proteinExistence type="predicted"/>
<name>A0AAN8BGL7_9TELE</name>
<sequence length="201" mass="22697">MKHLSLKTVLLLALASKRVSDIHALSVHPSCTQFAPGQTRVLLKPNPAFTPRVVGSCTPIDIEAFPPQLVSSGEQQQDLLCPVWALHTYMDRSKELRLNDQLFESWANPHKGKPVTKQRLSHWIVEAIALGPVQVRARRHPRVREFSRLRVWLHPGLCPGCLPSKTLMQAASWSSPLTFVCLLTVWTFYSQFSLKQCWTPG</sequence>
<dbReference type="AlphaFoldDB" id="A0AAN8BGL7"/>